<comment type="caution">
    <text evidence="3">The sequence shown here is derived from an EMBL/GenBank/DDBJ whole genome shotgun (WGS) entry which is preliminary data.</text>
</comment>
<dbReference type="PANTHER" id="PTHR23310">
    <property type="entry name" value="ACYL-COA-BINDING PROTEIN, ACBP"/>
    <property type="match status" value="1"/>
</dbReference>
<accession>A0A428JRN2</accession>
<name>A0A428JRN2_9BACT</name>
<dbReference type="AlphaFoldDB" id="A0A428JRN2"/>
<feature type="domain" description="ACB" evidence="2">
    <location>
        <begin position="1"/>
        <end position="86"/>
    </location>
</feature>
<evidence type="ECO:0000313" key="4">
    <source>
        <dbReference type="Proteomes" id="UP000280066"/>
    </source>
</evidence>
<protein>
    <submittedName>
        <fullName evidence="3">Acyl-CoA-binding protein</fullName>
    </submittedName>
</protein>
<reference evidence="3 4" key="1">
    <citation type="submission" date="2018-12" db="EMBL/GenBank/DDBJ databases">
        <authorList>
            <person name="Feng G."/>
            <person name="Zhu H."/>
        </authorList>
    </citation>
    <scope>NUCLEOTIDE SEQUENCE [LARGE SCALE GENOMIC DNA]</scope>
    <source>
        <strain evidence="3 4">9PBR-2</strain>
    </source>
</reference>
<organism evidence="3 4">
    <name type="scientific">Hymenobacter metallilatus</name>
    <dbReference type="NCBI Taxonomy" id="2493666"/>
    <lineage>
        <taxon>Bacteria</taxon>
        <taxon>Pseudomonadati</taxon>
        <taxon>Bacteroidota</taxon>
        <taxon>Cytophagia</taxon>
        <taxon>Cytophagales</taxon>
        <taxon>Hymenobacteraceae</taxon>
        <taxon>Hymenobacter</taxon>
    </lineage>
</organism>
<gene>
    <name evidence="3" type="ORF">EI290_04580</name>
</gene>
<evidence type="ECO:0000259" key="2">
    <source>
        <dbReference type="PROSITE" id="PS51228"/>
    </source>
</evidence>
<dbReference type="Gene3D" id="1.20.80.10">
    <property type="match status" value="1"/>
</dbReference>
<proteinExistence type="predicted"/>
<dbReference type="PROSITE" id="PS51228">
    <property type="entry name" value="ACB_2"/>
    <property type="match status" value="1"/>
</dbReference>
<dbReference type="Proteomes" id="UP000280066">
    <property type="component" value="Unassembled WGS sequence"/>
</dbReference>
<dbReference type="OrthoDB" id="981216at2"/>
<dbReference type="PANTHER" id="PTHR23310:SF62">
    <property type="entry name" value="ACYL-COA BINDING PROTEIN 1, ISOFORM A"/>
    <property type="match status" value="1"/>
</dbReference>
<evidence type="ECO:0000256" key="1">
    <source>
        <dbReference type="ARBA" id="ARBA00023121"/>
    </source>
</evidence>
<evidence type="ECO:0000313" key="3">
    <source>
        <dbReference type="EMBL" id="RSK36165.1"/>
    </source>
</evidence>
<dbReference type="InterPro" id="IPR014352">
    <property type="entry name" value="FERM/acyl-CoA-bd_prot_sf"/>
</dbReference>
<dbReference type="GO" id="GO:0000062">
    <property type="term" value="F:fatty-acyl-CoA binding"/>
    <property type="evidence" value="ECO:0007669"/>
    <property type="project" value="InterPro"/>
</dbReference>
<dbReference type="Pfam" id="PF00887">
    <property type="entry name" value="ACBP"/>
    <property type="match status" value="1"/>
</dbReference>
<dbReference type="EMBL" id="RWIS01000002">
    <property type="protein sequence ID" value="RSK36165.1"/>
    <property type="molecule type" value="Genomic_DNA"/>
</dbReference>
<dbReference type="PRINTS" id="PR00689">
    <property type="entry name" value="ACOABINDINGP"/>
</dbReference>
<dbReference type="InterPro" id="IPR035984">
    <property type="entry name" value="Acyl-CoA-binding_sf"/>
</dbReference>
<dbReference type="SUPFAM" id="SSF47027">
    <property type="entry name" value="Acyl-CoA binding protein"/>
    <property type="match status" value="1"/>
</dbReference>
<dbReference type="RefSeq" id="WP_125427211.1">
    <property type="nucleotide sequence ID" value="NZ_RWIS01000002.1"/>
</dbReference>
<dbReference type="GO" id="GO:0006631">
    <property type="term" value="P:fatty acid metabolic process"/>
    <property type="evidence" value="ECO:0007669"/>
    <property type="project" value="TreeGrafter"/>
</dbReference>
<dbReference type="InterPro" id="IPR000582">
    <property type="entry name" value="Acyl-CoA-binding_protein"/>
</dbReference>
<sequence length="86" mass="9451">MATIEEFEAAAARSKELPAKPDNMTLLKLYALYKQGSEGDVSGDRPGGFDFKAIAKYDAWAGLRGKSQDDARQEYVAFVNELFAKA</sequence>
<keyword evidence="1" id="KW-0446">Lipid-binding</keyword>
<keyword evidence="4" id="KW-1185">Reference proteome</keyword>